<proteinExistence type="predicted"/>
<keyword evidence="2" id="KW-0812">Transmembrane</keyword>
<feature type="transmembrane region" description="Helical" evidence="2">
    <location>
        <begin position="44"/>
        <end position="64"/>
    </location>
</feature>
<keyword evidence="2" id="KW-1133">Transmembrane helix</keyword>
<evidence type="ECO:0008006" key="5">
    <source>
        <dbReference type="Google" id="ProtNLM"/>
    </source>
</evidence>
<organism evidence="3 4">
    <name type="scientific">Dactylosporangium sucinum</name>
    <dbReference type="NCBI Taxonomy" id="1424081"/>
    <lineage>
        <taxon>Bacteria</taxon>
        <taxon>Bacillati</taxon>
        <taxon>Actinomycetota</taxon>
        <taxon>Actinomycetes</taxon>
        <taxon>Micromonosporales</taxon>
        <taxon>Micromonosporaceae</taxon>
        <taxon>Dactylosporangium</taxon>
    </lineage>
</organism>
<dbReference type="EMBL" id="BMPI01000024">
    <property type="protein sequence ID" value="GGM41336.1"/>
    <property type="molecule type" value="Genomic_DNA"/>
</dbReference>
<name>A0A917WX62_9ACTN</name>
<feature type="compositionally biased region" description="Pro residues" evidence="1">
    <location>
        <begin position="69"/>
        <end position="90"/>
    </location>
</feature>
<evidence type="ECO:0000256" key="1">
    <source>
        <dbReference type="SAM" id="MobiDB-lite"/>
    </source>
</evidence>
<comment type="caution">
    <text evidence="3">The sequence shown here is derived from an EMBL/GenBank/DDBJ whole genome shotgun (WGS) entry which is preliminary data.</text>
</comment>
<dbReference type="GO" id="GO:0005975">
    <property type="term" value="P:carbohydrate metabolic process"/>
    <property type="evidence" value="ECO:0007669"/>
    <property type="project" value="UniProtKB-ARBA"/>
</dbReference>
<dbReference type="Proteomes" id="UP000642070">
    <property type="component" value="Unassembled WGS sequence"/>
</dbReference>
<dbReference type="AlphaFoldDB" id="A0A917WX62"/>
<keyword evidence="4" id="KW-1185">Reference proteome</keyword>
<keyword evidence="2" id="KW-0472">Membrane</keyword>
<protein>
    <recommendedName>
        <fullName evidence="5">CARDB domain-containing protein</fullName>
    </recommendedName>
</protein>
<dbReference type="RefSeq" id="WP_190252207.1">
    <property type="nucleotide sequence ID" value="NZ_BMPI01000024.1"/>
</dbReference>
<reference evidence="3" key="1">
    <citation type="journal article" date="2014" name="Int. J. Syst. Evol. Microbiol.">
        <title>Complete genome sequence of Corynebacterium casei LMG S-19264T (=DSM 44701T), isolated from a smear-ripened cheese.</title>
        <authorList>
            <consortium name="US DOE Joint Genome Institute (JGI-PGF)"/>
            <person name="Walter F."/>
            <person name="Albersmeier A."/>
            <person name="Kalinowski J."/>
            <person name="Ruckert C."/>
        </authorList>
    </citation>
    <scope>NUCLEOTIDE SEQUENCE</scope>
    <source>
        <strain evidence="3">JCM 19831</strain>
    </source>
</reference>
<sequence>MSEFDDLINDALGDFRATEATTPAMTPGTAAVRATVKHRRTVRLTTLSVLGALLIAAPIAAFAADPHGNNPPPIPGGSPGPVEPSTPPASPSAAAPTSAPPDGVITPAQLGAVDVDFPAFASGQCPTKGVKLATSNPKGQTRAWVEQVVHTDLDGDSALETAALVLCKPGEAPASQVLAFDRDAAGNVVLLGVVVPENARANVRDIRPRTGGGIVADISDSIACCGQDPSSERHQDREYGWDGTKFKQLAGPTAFGDASRVTDLQVTVTDVVLGPVTDGKRTGTAKVTVKNNGPNASGRFFVDLSNCSFPCSGDNPAFESGWVFGSDQSPHAPLAAGAQLSETITVTVDASFTEGTVQAFVTAVGLNDKKNVDDPKPDNNQVTFRIRTS</sequence>
<dbReference type="Gene3D" id="2.60.40.10">
    <property type="entry name" value="Immunoglobulins"/>
    <property type="match status" value="1"/>
</dbReference>
<reference evidence="3" key="2">
    <citation type="submission" date="2020-09" db="EMBL/GenBank/DDBJ databases">
        <authorList>
            <person name="Sun Q."/>
            <person name="Ohkuma M."/>
        </authorList>
    </citation>
    <scope>NUCLEOTIDE SEQUENCE</scope>
    <source>
        <strain evidence="3">JCM 19831</strain>
    </source>
</reference>
<evidence type="ECO:0000256" key="2">
    <source>
        <dbReference type="SAM" id="Phobius"/>
    </source>
</evidence>
<dbReference type="InterPro" id="IPR013783">
    <property type="entry name" value="Ig-like_fold"/>
</dbReference>
<feature type="compositionally biased region" description="Low complexity" evidence="1">
    <location>
        <begin position="91"/>
        <end position="103"/>
    </location>
</feature>
<evidence type="ECO:0000313" key="3">
    <source>
        <dbReference type="EMBL" id="GGM41336.1"/>
    </source>
</evidence>
<gene>
    <name evidence="3" type="ORF">GCM10007977_048430</name>
</gene>
<accession>A0A917WX62</accession>
<evidence type="ECO:0000313" key="4">
    <source>
        <dbReference type="Proteomes" id="UP000642070"/>
    </source>
</evidence>
<feature type="region of interest" description="Disordered" evidence="1">
    <location>
        <begin position="67"/>
        <end position="107"/>
    </location>
</feature>